<evidence type="ECO:0000256" key="1">
    <source>
        <dbReference type="ARBA" id="ARBA00023015"/>
    </source>
</evidence>
<dbReference type="SUPFAM" id="SSF46785">
    <property type="entry name" value="Winged helix' DNA-binding domain"/>
    <property type="match status" value="1"/>
</dbReference>
<dbReference type="InterPro" id="IPR036388">
    <property type="entry name" value="WH-like_DNA-bd_sf"/>
</dbReference>
<evidence type="ECO:0000256" key="2">
    <source>
        <dbReference type="ARBA" id="ARBA00023125"/>
    </source>
</evidence>
<accession>A0A255GF51</accession>
<dbReference type="PROSITE" id="PS50987">
    <property type="entry name" value="HTH_ARSR_2"/>
    <property type="match status" value="1"/>
</dbReference>
<dbReference type="EMBL" id="NMVO01000012">
    <property type="protein sequence ID" value="OYO14488.1"/>
    <property type="molecule type" value="Genomic_DNA"/>
</dbReference>
<name>A0A255GF51_9ACTN</name>
<dbReference type="Gene3D" id="1.10.10.10">
    <property type="entry name" value="Winged helix-like DNA-binding domain superfamily/Winged helix DNA-binding domain"/>
    <property type="match status" value="1"/>
</dbReference>
<dbReference type="Proteomes" id="UP000215896">
    <property type="component" value="Unassembled WGS sequence"/>
</dbReference>
<dbReference type="InterPro" id="IPR001845">
    <property type="entry name" value="HTH_ArsR_DNA-bd_dom"/>
</dbReference>
<gene>
    <name evidence="5" type="ORF">CGZ94_07785</name>
</gene>
<organism evidence="5 6">
    <name type="scientific">Enemella evansiae</name>
    <dbReference type="NCBI Taxonomy" id="2016499"/>
    <lineage>
        <taxon>Bacteria</taxon>
        <taxon>Bacillati</taxon>
        <taxon>Actinomycetota</taxon>
        <taxon>Actinomycetes</taxon>
        <taxon>Propionibacteriales</taxon>
        <taxon>Propionibacteriaceae</taxon>
        <taxon>Enemella</taxon>
    </lineage>
</organism>
<feature type="domain" description="HTH arsR-type" evidence="4">
    <location>
        <begin position="6"/>
        <end position="100"/>
    </location>
</feature>
<dbReference type="AlphaFoldDB" id="A0A255GF51"/>
<sequence length="104" mass="11195">MAHPPLTEAEADALAEVLQGIASPVRLRVLALLRHGPHTVGELTAELGVGQSTVSNHLRVLRHVKLVAGDRDGRTVSYRLLDAHVAQFLDQAIEHMGHVEVDGS</sequence>
<dbReference type="CDD" id="cd00090">
    <property type="entry name" value="HTH_ARSR"/>
    <property type="match status" value="1"/>
</dbReference>
<reference evidence="5 6" key="1">
    <citation type="submission" date="2017-07" db="EMBL/GenBank/DDBJ databases">
        <title>Draft whole genome sequences of clinical Proprionibacteriaceae strains.</title>
        <authorList>
            <person name="Bernier A.-M."/>
            <person name="Bernard K."/>
            <person name="Domingo M.-C."/>
        </authorList>
    </citation>
    <scope>NUCLEOTIDE SEQUENCE [LARGE SCALE GENOMIC DNA]</scope>
    <source>
        <strain evidence="5 6">NML 030167</strain>
    </source>
</reference>
<dbReference type="InterPro" id="IPR051011">
    <property type="entry name" value="Metal_resp_trans_reg"/>
</dbReference>
<dbReference type="PANTHER" id="PTHR43132">
    <property type="entry name" value="ARSENICAL RESISTANCE OPERON REPRESSOR ARSR-RELATED"/>
    <property type="match status" value="1"/>
</dbReference>
<proteinExistence type="predicted"/>
<dbReference type="SMART" id="SM00418">
    <property type="entry name" value="HTH_ARSR"/>
    <property type="match status" value="1"/>
</dbReference>
<comment type="caution">
    <text evidence="5">The sequence shown here is derived from an EMBL/GenBank/DDBJ whole genome shotgun (WGS) entry which is preliminary data.</text>
</comment>
<dbReference type="GO" id="GO:0003677">
    <property type="term" value="F:DNA binding"/>
    <property type="evidence" value="ECO:0007669"/>
    <property type="project" value="UniProtKB-KW"/>
</dbReference>
<dbReference type="PANTHER" id="PTHR43132:SF6">
    <property type="entry name" value="HTH-TYPE TRANSCRIPTIONAL REPRESSOR CZRA"/>
    <property type="match status" value="1"/>
</dbReference>
<dbReference type="NCBIfam" id="NF033788">
    <property type="entry name" value="HTH_metalloreg"/>
    <property type="match status" value="1"/>
</dbReference>
<dbReference type="PRINTS" id="PR00778">
    <property type="entry name" value="HTHARSR"/>
</dbReference>
<keyword evidence="3" id="KW-0804">Transcription</keyword>
<evidence type="ECO:0000313" key="5">
    <source>
        <dbReference type="EMBL" id="OYO14488.1"/>
    </source>
</evidence>
<evidence type="ECO:0000259" key="4">
    <source>
        <dbReference type="PROSITE" id="PS50987"/>
    </source>
</evidence>
<keyword evidence="2" id="KW-0238">DNA-binding</keyword>
<dbReference type="InterPro" id="IPR036390">
    <property type="entry name" value="WH_DNA-bd_sf"/>
</dbReference>
<evidence type="ECO:0000256" key="3">
    <source>
        <dbReference type="ARBA" id="ARBA00023163"/>
    </source>
</evidence>
<dbReference type="RefSeq" id="WP_094405276.1">
    <property type="nucleotide sequence ID" value="NZ_NMVN01000016.1"/>
</dbReference>
<dbReference type="InterPro" id="IPR011991">
    <property type="entry name" value="ArsR-like_HTH"/>
</dbReference>
<evidence type="ECO:0000313" key="6">
    <source>
        <dbReference type="Proteomes" id="UP000215896"/>
    </source>
</evidence>
<keyword evidence="1" id="KW-0805">Transcription regulation</keyword>
<dbReference type="Pfam" id="PF12840">
    <property type="entry name" value="HTH_20"/>
    <property type="match status" value="1"/>
</dbReference>
<dbReference type="OrthoDB" id="3232131at2"/>
<protein>
    <submittedName>
        <fullName evidence="5">Transcriptional regulator</fullName>
    </submittedName>
</protein>
<keyword evidence="6" id="KW-1185">Reference proteome</keyword>
<dbReference type="GO" id="GO:0003700">
    <property type="term" value="F:DNA-binding transcription factor activity"/>
    <property type="evidence" value="ECO:0007669"/>
    <property type="project" value="InterPro"/>
</dbReference>